<accession>E7MQE3</accession>
<evidence type="ECO:0000313" key="3">
    <source>
        <dbReference type="Proteomes" id="UP000004097"/>
    </source>
</evidence>
<protein>
    <submittedName>
        <fullName evidence="2">Uncharacterized protein</fullName>
    </submittedName>
</protein>
<feature type="transmembrane region" description="Helical" evidence="1">
    <location>
        <begin position="435"/>
        <end position="452"/>
    </location>
</feature>
<keyword evidence="1" id="KW-0812">Transmembrane</keyword>
<dbReference type="Proteomes" id="UP000004097">
    <property type="component" value="Unassembled WGS sequence"/>
</dbReference>
<keyword evidence="3" id="KW-1185">Reference proteome</keyword>
<keyword evidence="1" id="KW-0472">Membrane</keyword>
<keyword evidence="1" id="KW-1133">Transmembrane helix</keyword>
<feature type="transmembrane region" description="Helical" evidence="1">
    <location>
        <begin position="206"/>
        <end position="226"/>
    </location>
</feature>
<comment type="caution">
    <text evidence="2">The sequence shown here is derived from an EMBL/GenBank/DDBJ whole genome shotgun (WGS) entry which is preliminary data.</text>
</comment>
<feature type="transmembrane region" description="Helical" evidence="1">
    <location>
        <begin position="181"/>
        <end position="199"/>
    </location>
</feature>
<feature type="transmembrane region" description="Helical" evidence="1">
    <location>
        <begin position="618"/>
        <end position="640"/>
    </location>
</feature>
<organism evidence="2 3">
    <name type="scientific">Solobacterium moorei F0204</name>
    <dbReference type="NCBI Taxonomy" id="706433"/>
    <lineage>
        <taxon>Bacteria</taxon>
        <taxon>Bacillati</taxon>
        <taxon>Bacillota</taxon>
        <taxon>Erysipelotrichia</taxon>
        <taxon>Erysipelotrichales</taxon>
        <taxon>Erysipelotrichaceae</taxon>
        <taxon>Solobacterium</taxon>
    </lineage>
</organism>
<reference evidence="2 3" key="1">
    <citation type="submission" date="2010-08" db="EMBL/GenBank/DDBJ databases">
        <authorList>
            <person name="Weinstock G."/>
            <person name="Sodergren E."/>
            <person name="Clifton S."/>
            <person name="Fulton L."/>
            <person name="Fulton B."/>
            <person name="Courtney L."/>
            <person name="Fronick C."/>
            <person name="Harrison M."/>
            <person name="Strong C."/>
            <person name="Farmer C."/>
            <person name="Delahaunty K."/>
            <person name="Markovic C."/>
            <person name="Hall O."/>
            <person name="Minx P."/>
            <person name="Tomlinson C."/>
            <person name="Mitreva M."/>
            <person name="Hou S."/>
            <person name="Chen J."/>
            <person name="Wollam A."/>
            <person name="Pepin K.H."/>
            <person name="Johnson M."/>
            <person name="Bhonagiri V."/>
            <person name="Zhang X."/>
            <person name="Suruliraj S."/>
            <person name="Warren W."/>
            <person name="Chinwalla A."/>
            <person name="Mardis E.R."/>
            <person name="Wilson R.K."/>
        </authorList>
    </citation>
    <scope>NUCLEOTIDE SEQUENCE [LARGE SCALE GENOMIC DNA]</scope>
    <source>
        <strain evidence="2 3">F0204</strain>
    </source>
</reference>
<dbReference type="HOGENOM" id="CLU_024312_0_0_9"/>
<feature type="transmembrane region" description="Helical" evidence="1">
    <location>
        <begin position="406"/>
        <end position="428"/>
    </location>
</feature>
<gene>
    <name evidence="2" type="ORF">HMPREF9430_01777</name>
</gene>
<proteinExistence type="predicted"/>
<name>E7MQE3_9FIRM</name>
<sequence>MFMKLTKQKVFVIFSILLLGIMILIGPVDHFAHGYFTDDISVENISANQLAGDYDFSKGAYTEKIVPQTKHMTGLQLYFTHQTTNNNGELEIIISDGTGNTVETLNVPLAKIRDNSWYKFYTNAKYVKGKEYTVTINVLGSDLPPHLVEVTPGFYLADVTDGHVLMTLAYKAPTFDTRSKFLIFIILISIWLIILTHVLEIPFKNAVKRIGTIGVLVSILTSNYFYNLMDNGNTMFSWFQRDSESIVKGTIYRSKDGAYLSDEGGNGYGLGIYCTTAGYVEGFRAEPPEPLTDENWQDGYAREKTAIAVHNNTYNSEVGKPGNKVQFQNGDIREISKVEYQDEVIVIELSGDKVSAEENGSVRQIHFLDKEGNLLPSVYFQSYRSQYGLQGKIFSLFARPMSKQQAMINLNFLCAFLTAAIFTVICVLLQKKYNMLLAGCFFVVFWVSPWIVNFARNLYWVEFTWFIPTAIGLFCSIHIMNRKARIASYLMAFLSIMVKCMCGYEYISVIMMGLIIFLIVDFISAVVAKDTKKAKLIFRTTVIIGIFAILGFIGAMCMHANIKGNGNILLGIKEIIKQDVMRRTSGANLNEYAPGYWPSFNSSAVEVLVTYFRFSTEIIPGISGNLFPLLSAVPIAIFVNDYHKKEISWENVTFYILSFIASTSWFILAKSHSYIHTHINYVLWYFGFVQICIYIICDKFLRIVNTRRAKE</sequence>
<dbReference type="eggNOG" id="ENOG502ZB2F">
    <property type="taxonomic scope" value="Bacteria"/>
</dbReference>
<feature type="transmembrane region" description="Helical" evidence="1">
    <location>
        <begin position="540"/>
        <end position="562"/>
    </location>
</feature>
<dbReference type="AlphaFoldDB" id="E7MQE3"/>
<dbReference type="STRING" id="706433.HMPREF9430_01777"/>
<evidence type="ECO:0000256" key="1">
    <source>
        <dbReference type="SAM" id="Phobius"/>
    </source>
</evidence>
<feature type="transmembrane region" description="Helical" evidence="1">
    <location>
        <begin position="458"/>
        <end position="479"/>
    </location>
</feature>
<feature type="transmembrane region" description="Helical" evidence="1">
    <location>
        <begin position="652"/>
        <end position="669"/>
    </location>
</feature>
<feature type="transmembrane region" description="Helical" evidence="1">
    <location>
        <begin position="681"/>
        <end position="701"/>
    </location>
</feature>
<feature type="transmembrane region" description="Helical" evidence="1">
    <location>
        <begin position="510"/>
        <end position="528"/>
    </location>
</feature>
<dbReference type="EMBL" id="AECQ01000036">
    <property type="protein sequence ID" value="EFW23652.1"/>
    <property type="molecule type" value="Genomic_DNA"/>
</dbReference>
<evidence type="ECO:0000313" key="2">
    <source>
        <dbReference type="EMBL" id="EFW23652.1"/>
    </source>
</evidence>